<dbReference type="AlphaFoldDB" id="A0A336MKA4"/>
<feature type="transmembrane region" description="Helical" evidence="2">
    <location>
        <begin position="175"/>
        <end position="195"/>
    </location>
</feature>
<evidence type="ECO:0000313" key="3">
    <source>
        <dbReference type="EMBL" id="SSX30842.1"/>
    </source>
</evidence>
<accession>A0A336MKA4</accession>
<protein>
    <submittedName>
        <fullName evidence="3">CSON002953 protein</fullName>
    </submittedName>
</protein>
<reference evidence="3" key="1">
    <citation type="submission" date="2018-07" db="EMBL/GenBank/DDBJ databases">
        <authorList>
            <person name="Quirk P.G."/>
            <person name="Krulwich T.A."/>
        </authorList>
    </citation>
    <scope>NUCLEOTIDE SEQUENCE</scope>
</reference>
<keyword evidence="2" id="KW-0472">Membrane</keyword>
<keyword evidence="2" id="KW-0812">Transmembrane</keyword>
<dbReference type="EMBL" id="UFQT01001501">
    <property type="protein sequence ID" value="SSX30842.1"/>
    <property type="molecule type" value="Genomic_DNA"/>
</dbReference>
<sequence>MLVQGLPEIEKLPPSTEKIEEYSSKESISTTTEYPCNGTIKIPQNSPWEGFLETCTEINVFLISPTDLVGKTSIEIDLESIKTKIEERNVIIDIRYITEVFFIGNGRCSDTIKFKVSHVKKTHINRALLEDNCVTFDNTTSYIYVNENVATNEDHSTAPPGNYESTSIDETITSVSVIIAILTLVILVLLFYAFCYKNPKKGQKLIENRRVTVEPTIEIKPRQSILPDMHKQIAEAAKTKVNLRSNSFNCKKVEPEKTLDTVHYENERESAVTESNDPKIIETEVQVHVASPPPVNGQEALEEMLKSAIEAEIHECPLIEEENLDLCDDEPCDKISLKQAPSIADEMKTQNNDDPPQNVRATVFLKEIQGIALEMACFEGTKPEIADPDKTAVTMINQNGSNLESESSTEIKRSSRIPVPVHSKHNRTSSNESTKSKSSTGSKSSKK</sequence>
<proteinExistence type="predicted"/>
<evidence type="ECO:0000256" key="2">
    <source>
        <dbReference type="SAM" id="Phobius"/>
    </source>
</evidence>
<evidence type="ECO:0000256" key="1">
    <source>
        <dbReference type="SAM" id="MobiDB-lite"/>
    </source>
</evidence>
<feature type="region of interest" description="Disordered" evidence="1">
    <location>
        <begin position="397"/>
        <end position="447"/>
    </location>
</feature>
<dbReference type="VEuPathDB" id="VectorBase:CSON002953"/>
<name>A0A336MKA4_CULSO</name>
<organism evidence="3">
    <name type="scientific">Culicoides sonorensis</name>
    <name type="common">Biting midge</name>
    <dbReference type="NCBI Taxonomy" id="179676"/>
    <lineage>
        <taxon>Eukaryota</taxon>
        <taxon>Metazoa</taxon>
        <taxon>Ecdysozoa</taxon>
        <taxon>Arthropoda</taxon>
        <taxon>Hexapoda</taxon>
        <taxon>Insecta</taxon>
        <taxon>Pterygota</taxon>
        <taxon>Neoptera</taxon>
        <taxon>Endopterygota</taxon>
        <taxon>Diptera</taxon>
        <taxon>Nematocera</taxon>
        <taxon>Chironomoidea</taxon>
        <taxon>Ceratopogonidae</taxon>
        <taxon>Ceratopogoninae</taxon>
        <taxon>Culicoides</taxon>
        <taxon>Monoculicoides</taxon>
    </lineage>
</organism>
<feature type="compositionally biased region" description="Polar residues" evidence="1">
    <location>
        <begin position="397"/>
        <end position="408"/>
    </location>
</feature>
<gene>
    <name evidence="3" type="primary">CSON002953</name>
</gene>
<keyword evidence="2" id="KW-1133">Transmembrane helix</keyword>
<feature type="compositionally biased region" description="Low complexity" evidence="1">
    <location>
        <begin position="428"/>
        <end position="447"/>
    </location>
</feature>